<feature type="region of interest" description="Disordered" evidence="1">
    <location>
        <begin position="1"/>
        <end position="47"/>
    </location>
</feature>
<reference evidence="3 4" key="1">
    <citation type="submission" date="2019-03" db="EMBL/GenBank/DDBJ databases">
        <title>First draft genome of Liparis tanakae, snailfish: a comprehensive survey of snailfish specific genes.</title>
        <authorList>
            <person name="Kim W."/>
            <person name="Song I."/>
            <person name="Jeong J.-H."/>
            <person name="Kim D."/>
            <person name="Kim S."/>
            <person name="Ryu S."/>
            <person name="Song J.Y."/>
            <person name="Lee S.K."/>
        </authorList>
    </citation>
    <scope>NUCLEOTIDE SEQUENCE [LARGE SCALE GENOMIC DNA]</scope>
    <source>
        <tissue evidence="3">Muscle</tissue>
    </source>
</reference>
<dbReference type="GO" id="GO:0005765">
    <property type="term" value="C:lysosomal membrane"/>
    <property type="evidence" value="ECO:0007669"/>
    <property type="project" value="TreeGrafter"/>
</dbReference>
<dbReference type="PANTHER" id="PTHR12127:SF6">
    <property type="entry name" value="MUCOLIPIN-1"/>
    <property type="match status" value="1"/>
</dbReference>
<dbReference type="EMBL" id="SRLO01000032">
    <property type="protein sequence ID" value="TNN83716.1"/>
    <property type="molecule type" value="Genomic_DNA"/>
</dbReference>
<dbReference type="GO" id="GO:0005886">
    <property type="term" value="C:plasma membrane"/>
    <property type="evidence" value="ECO:0007669"/>
    <property type="project" value="TreeGrafter"/>
</dbReference>
<dbReference type="InterPro" id="IPR039031">
    <property type="entry name" value="Mucolipin"/>
</dbReference>
<accession>A0A4Z2J0M9</accession>
<sequence length="204" mass="23043">MAATKPEDPSERDGLSSSGTRYGSTDGSGEHDHHDCNHRLPTPTAGRWVGADQEEEAIRRKLKYFFMSPCDKYDAKGRKPYKLILQLLKIIIVTAQLVLFGLSNQVVVTFKEENTMTFKNLFLKDYDESSDVSLAVYTRSDVYDRMFYAVEQYLALTETTVGRYAYVYGENGSALSLCQQYFKKGSIDPANDTFIIDPHVMTGT</sequence>
<feature type="compositionally biased region" description="Basic and acidic residues" evidence="1">
    <location>
        <begin position="28"/>
        <end position="38"/>
    </location>
</feature>
<dbReference type="PANTHER" id="PTHR12127">
    <property type="entry name" value="MUCOLIPIN"/>
    <property type="match status" value="1"/>
</dbReference>
<keyword evidence="4" id="KW-1185">Reference proteome</keyword>
<evidence type="ECO:0000313" key="4">
    <source>
        <dbReference type="Proteomes" id="UP000314294"/>
    </source>
</evidence>
<protein>
    <submittedName>
        <fullName evidence="3">Mucolipin-1</fullName>
    </submittedName>
</protein>
<feature type="domain" description="Mucolipin extracytosolic" evidence="2">
    <location>
        <begin position="107"/>
        <end position="202"/>
    </location>
</feature>
<evidence type="ECO:0000259" key="2">
    <source>
        <dbReference type="Pfam" id="PF21381"/>
    </source>
</evidence>
<proteinExistence type="predicted"/>
<evidence type="ECO:0000313" key="3">
    <source>
        <dbReference type="EMBL" id="TNN83716.1"/>
    </source>
</evidence>
<dbReference type="GO" id="GO:0072345">
    <property type="term" value="F:NAADP-sensitive calcium-release channel activity"/>
    <property type="evidence" value="ECO:0007669"/>
    <property type="project" value="TreeGrafter"/>
</dbReference>
<feature type="compositionally biased region" description="Basic and acidic residues" evidence="1">
    <location>
        <begin position="1"/>
        <end position="14"/>
    </location>
</feature>
<gene>
    <name evidence="3" type="primary">Mcoln1_1</name>
    <name evidence="3" type="ORF">EYF80_006234</name>
</gene>
<organism evidence="3 4">
    <name type="scientific">Liparis tanakae</name>
    <name type="common">Tanaka's snailfish</name>
    <dbReference type="NCBI Taxonomy" id="230148"/>
    <lineage>
        <taxon>Eukaryota</taxon>
        <taxon>Metazoa</taxon>
        <taxon>Chordata</taxon>
        <taxon>Craniata</taxon>
        <taxon>Vertebrata</taxon>
        <taxon>Euteleostomi</taxon>
        <taxon>Actinopterygii</taxon>
        <taxon>Neopterygii</taxon>
        <taxon>Teleostei</taxon>
        <taxon>Neoteleostei</taxon>
        <taxon>Acanthomorphata</taxon>
        <taxon>Eupercaria</taxon>
        <taxon>Perciformes</taxon>
        <taxon>Cottioidei</taxon>
        <taxon>Cottales</taxon>
        <taxon>Liparidae</taxon>
        <taxon>Liparis</taxon>
    </lineage>
</organism>
<feature type="compositionally biased region" description="Polar residues" evidence="1">
    <location>
        <begin position="15"/>
        <end position="27"/>
    </location>
</feature>
<dbReference type="InterPro" id="IPR049134">
    <property type="entry name" value="MCLN_ECD"/>
</dbReference>
<name>A0A4Z2J0M9_9TELE</name>
<evidence type="ECO:0000256" key="1">
    <source>
        <dbReference type="SAM" id="MobiDB-lite"/>
    </source>
</evidence>
<dbReference type="AlphaFoldDB" id="A0A4Z2J0M9"/>
<dbReference type="OrthoDB" id="263481at2759"/>
<dbReference type="Proteomes" id="UP000314294">
    <property type="component" value="Unassembled WGS sequence"/>
</dbReference>
<dbReference type="Pfam" id="PF21381">
    <property type="entry name" value="MCLN_ECD"/>
    <property type="match status" value="1"/>
</dbReference>
<comment type="caution">
    <text evidence="3">The sequence shown here is derived from an EMBL/GenBank/DDBJ whole genome shotgun (WGS) entry which is preliminary data.</text>
</comment>